<feature type="transmembrane region" description="Helical" evidence="7">
    <location>
        <begin position="60"/>
        <end position="78"/>
    </location>
</feature>
<dbReference type="GO" id="GO:0046474">
    <property type="term" value="P:glycerophospholipid biosynthetic process"/>
    <property type="evidence" value="ECO:0007669"/>
    <property type="project" value="TreeGrafter"/>
</dbReference>
<comment type="caution">
    <text evidence="8">The sequence shown here is derived from an EMBL/GenBank/DDBJ whole genome shotgun (WGS) entry which is preliminary data.</text>
</comment>
<keyword evidence="2 8" id="KW-0808">Transferase</keyword>
<feature type="transmembrane region" description="Helical" evidence="7">
    <location>
        <begin position="432"/>
        <end position="454"/>
    </location>
</feature>
<evidence type="ECO:0000256" key="5">
    <source>
        <dbReference type="ARBA" id="ARBA00023136"/>
    </source>
</evidence>
<organism evidence="8 9">
    <name type="scientific">Trichoderma asperellum</name>
    <name type="common">Filamentous fungus</name>
    <dbReference type="NCBI Taxonomy" id="101201"/>
    <lineage>
        <taxon>Eukaryota</taxon>
        <taxon>Fungi</taxon>
        <taxon>Dikarya</taxon>
        <taxon>Ascomycota</taxon>
        <taxon>Pezizomycotina</taxon>
        <taxon>Sordariomycetes</taxon>
        <taxon>Hypocreomycetidae</taxon>
        <taxon>Hypocreales</taxon>
        <taxon>Hypocreaceae</taxon>
        <taxon>Trichoderma</taxon>
    </lineage>
</organism>
<dbReference type="Pfam" id="PF03062">
    <property type="entry name" value="MBOAT"/>
    <property type="match status" value="1"/>
</dbReference>
<evidence type="ECO:0000256" key="3">
    <source>
        <dbReference type="ARBA" id="ARBA00022692"/>
    </source>
</evidence>
<gene>
    <name evidence="8" type="ORF">TASIC1_0018003100</name>
</gene>
<proteinExistence type="predicted"/>
<evidence type="ECO:0000313" key="9">
    <source>
        <dbReference type="Proteomes" id="UP000517252"/>
    </source>
</evidence>
<dbReference type="PANTHER" id="PTHR13906:SF4">
    <property type="entry name" value="LYSOPHOSPHOLIPID ACYLTRANSFERASE 6"/>
    <property type="match status" value="1"/>
</dbReference>
<dbReference type="InterPro" id="IPR004299">
    <property type="entry name" value="MBOAT_fam"/>
</dbReference>
<dbReference type="GO" id="GO:0003841">
    <property type="term" value="F:1-acylglycerol-3-phosphate O-acyltransferase activity"/>
    <property type="evidence" value="ECO:0007669"/>
    <property type="project" value="TreeGrafter"/>
</dbReference>
<keyword evidence="5 7" id="KW-0472">Membrane</keyword>
<accession>A0A6V8R8I0</accession>
<keyword evidence="3 7" id="KW-0812">Transmembrane</keyword>
<sequence length="548" mass="61505">MPLCPYELFNVDASNAAFEALATKLAASPDELKLTFSFLLSYPLAGILKRLPDAKPLQKNIFIILVSLFYLVGLFDLWDGIVTLLISAGGTYAIAKYLRGSPYMPWIGFVFVMGHMSVSHIYRQIANDPSAVDITGAQMVLVMKLSAFCWNVADGQLPADQLSEFQQSRALKELPPLVDYAAYVLFFPALFAGPAFDYAEYHRWIDTSMFDVPSQVDPAKKPPVRKKRKIPRSGTPATIKAVTGLVWIGLFVTLSGRYSPALVPTTAFAQRSFLQRIWYIHMASMVTRFKFYGVWALTEGACILTGLGYNGVDPVTGKVSWNRLQNVDPWSVETAQNPRAYLAGWNMNTNNWLRNYIYLRVTPRGKKPGFRASMTTFVTSAFWHGFYPGYYLSFVLASLIQTSAKNFRRFVRPFFLDPITGGPTPKKKYYDFVTYLATQLTFTFTTLPFLILGFGDSLRAWANVNFYAFAWTIAAMVFFASPGKVVLKKKLETRQGKASARLKRSISSESLSGMEPILGISKEPDEDLAEAMNEFKAEIAALQKRKTR</sequence>
<feature type="transmembrane region" description="Helical" evidence="7">
    <location>
        <begin position="381"/>
        <end position="400"/>
    </location>
</feature>
<dbReference type="InterPro" id="IPR049941">
    <property type="entry name" value="LPLAT_7/PORCN-like"/>
</dbReference>
<feature type="transmembrane region" description="Helical" evidence="7">
    <location>
        <begin position="466"/>
        <end position="487"/>
    </location>
</feature>
<name>A0A6V8R8I0_TRIAP</name>
<dbReference type="GO" id="GO:0047184">
    <property type="term" value="F:1-acylglycerophosphocholine O-acyltransferase activity"/>
    <property type="evidence" value="ECO:0007669"/>
    <property type="project" value="TreeGrafter"/>
</dbReference>
<dbReference type="GO" id="GO:0016020">
    <property type="term" value="C:membrane"/>
    <property type="evidence" value="ECO:0007669"/>
    <property type="project" value="UniProtKB-SubCell"/>
</dbReference>
<dbReference type="PANTHER" id="PTHR13906">
    <property type="entry name" value="PORCUPINE"/>
    <property type="match status" value="1"/>
</dbReference>
<evidence type="ECO:0000256" key="6">
    <source>
        <dbReference type="ARBA" id="ARBA00023315"/>
    </source>
</evidence>
<evidence type="ECO:0000256" key="7">
    <source>
        <dbReference type="SAM" id="Phobius"/>
    </source>
</evidence>
<evidence type="ECO:0000313" key="8">
    <source>
        <dbReference type="EMBL" id="GFP60426.1"/>
    </source>
</evidence>
<dbReference type="Proteomes" id="UP000517252">
    <property type="component" value="Unassembled WGS sequence"/>
</dbReference>
<evidence type="ECO:0000256" key="2">
    <source>
        <dbReference type="ARBA" id="ARBA00022679"/>
    </source>
</evidence>
<dbReference type="AlphaFoldDB" id="A0A6V8R8I0"/>
<dbReference type="OrthoDB" id="286734at2759"/>
<feature type="transmembrane region" description="Helical" evidence="7">
    <location>
        <begin position="291"/>
        <end position="312"/>
    </location>
</feature>
<feature type="transmembrane region" description="Helical" evidence="7">
    <location>
        <begin position="103"/>
        <end position="122"/>
    </location>
</feature>
<dbReference type="GO" id="GO:0005783">
    <property type="term" value="C:endoplasmic reticulum"/>
    <property type="evidence" value="ECO:0007669"/>
    <property type="project" value="TreeGrafter"/>
</dbReference>
<protein>
    <submittedName>
        <fullName evidence="8">Lysophospholipid acyltransferase</fullName>
    </submittedName>
</protein>
<comment type="subcellular location">
    <subcellularLocation>
        <location evidence="1">Membrane</location>
        <topology evidence="1">Multi-pass membrane protein</topology>
    </subcellularLocation>
</comment>
<dbReference type="GO" id="GO:0030258">
    <property type="term" value="P:lipid modification"/>
    <property type="evidence" value="ECO:0007669"/>
    <property type="project" value="TreeGrafter"/>
</dbReference>
<evidence type="ECO:0000256" key="1">
    <source>
        <dbReference type="ARBA" id="ARBA00004141"/>
    </source>
</evidence>
<reference evidence="8 9" key="1">
    <citation type="submission" date="2020-07" db="EMBL/GenBank/DDBJ databases">
        <title>Trichoderma asperellum IC-1 whole genome shotgun sequence.</title>
        <authorList>
            <person name="Kanamasa S."/>
            <person name="Takahashi H."/>
        </authorList>
    </citation>
    <scope>NUCLEOTIDE SEQUENCE [LARGE SCALE GENOMIC DNA]</scope>
    <source>
        <strain evidence="8 9">IC-1</strain>
    </source>
</reference>
<evidence type="ECO:0000256" key="4">
    <source>
        <dbReference type="ARBA" id="ARBA00022989"/>
    </source>
</evidence>
<keyword evidence="4 7" id="KW-1133">Transmembrane helix</keyword>
<keyword evidence="6 8" id="KW-0012">Acyltransferase</keyword>
<dbReference type="EMBL" id="BLZH01000018">
    <property type="protein sequence ID" value="GFP60426.1"/>
    <property type="molecule type" value="Genomic_DNA"/>
</dbReference>